<evidence type="ECO:0000313" key="2">
    <source>
        <dbReference type="EMBL" id="GFT44082.1"/>
    </source>
</evidence>
<protein>
    <submittedName>
        <fullName evidence="2">Uncharacterized protein</fullName>
    </submittedName>
</protein>
<organism evidence="2 3">
    <name type="scientific">Nephila pilipes</name>
    <name type="common">Giant wood spider</name>
    <name type="synonym">Nephila maculata</name>
    <dbReference type="NCBI Taxonomy" id="299642"/>
    <lineage>
        <taxon>Eukaryota</taxon>
        <taxon>Metazoa</taxon>
        <taxon>Ecdysozoa</taxon>
        <taxon>Arthropoda</taxon>
        <taxon>Chelicerata</taxon>
        <taxon>Arachnida</taxon>
        <taxon>Araneae</taxon>
        <taxon>Araneomorphae</taxon>
        <taxon>Entelegynae</taxon>
        <taxon>Araneoidea</taxon>
        <taxon>Nephilidae</taxon>
        <taxon>Nephila</taxon>
    </lineage>
</organism>
<feature type="region of interest" description="Disordered" evidence="1">
    <location>
        <begin position="74"/>
        <end position="101"/>
    </location>
</feature>
<sequence length="101" mass="11204">MDIIILNHHQMRDIPPISGLAGQRIFLGDMGRHLAPTTCKSEKPFPLRFEPRKRNLAADATSSPISLKTFCALRHPTGRRPSHSQKQGRLGQVQGKEAGLL</sequence>
<gene>
    <name evidence="2" type="ORF">NPIL_374181</name>
</gene>
<reference evidence="2" key="1">
    <citation type="submission" date="2020-08" db="EMBL/GenBank/DDBJ databases">
        <title>Multicomponent nature underlies the extraordinary mechanical properties of spider dragline silk.</title>
        <authorList>
            <person name="Kono N."/>
            <person name="Nakamura H."/>
            <person name="Mori M."/>
            <person name="Yoshida Y."/>
            <person name="Ohtoshi R."/>
            <person name="Malay A.D."/>
            <person name="Moran D.A.P."/>
            <person name="Tomita M."/>
            <person name="Numata K."/>
            <person name="Arakawa K."/>
        </authorList>
    </citation>
    <scope>NUCLEOTIDE SEQUENCE</scope>
</reference>
<comment type="caution">
    <text evidence="2">The sequence shown here is derived from an EMBL/GenBank/DDBJ whole genome shotgun (WGS) entry which is preliminary data.</text>
</comment>
<keyword evidence="3" id="KW-1185">Reference proteome</keyword>
<dbReference type="EMBL" id="BMAW01064220">
    <property type="protein sequence ID" value="GFT44082.1"/>
    <property type="molecule type" value="Genomic_DNA"/>
</dbReference>
<dbReference type="Proteomes" id="UP000887013">
    <property type="component" value="Unassembled WGS sequence"/>
</dbReference>
<dbReference type="AlphaFoldDB" id="A0A8X6NZI7"/>
<name>A0A8X6NZI7_NEPPI</name>
<proteinExistence type="predicted"/>
<accession>A0A8X6NZI7</accession>
<evidence type="ECO:0000256" key="1">
    <source>
        <dbReference type="SAM" id="MobiDB-lite"/>
    </source>
</evidence>
<evidence type="ECO:0000313" key="3">
    <source>
        <dbReference type="Proteomes" id="UP000887013"/>
    </source>
</evidence>